<dbReference type="AlphaFoldDB" id="A0AAE3XTJ9"/>
<evidence type="ECO:0000313" key="2">
    <source>
        <dbReference type="Proteomes" id="UP001185092"/>
    </source>
</evidence>
<accession>A0AAE3XTJ9</accession>
<keyword evidence="2" id="KW-1185">Reference proteome</keyword>
<protein>
    <submittedName>
        <fullName evidence="1">Uncharacterized protein</fullName>
    </submittedName>
</protein>
<dbReference type="EMBL" id="JAVDQD010000009">
    <property type="protein sequence ID" value="MDR6241606.1"/>
    <property type="molecule type" value="Genomic_DNA"/>
</dbReference>
<name>A0AAE3XTJ9_9BACT</name>
<proteinExistence type="predicted"/>
<dbReference type="Proteomes" id="UP001185092">
    <property type="component" value="Unassembled WGS sequence"/>
</dbReference>
<organism evidence="1 2">
    <name type="scientific">Aureibacter tunicatorum</name>
    <dbReference type="NCBI Taxonomy" id="866807"/>
    <lineage>
        <taxon>Bacteria</taxon>
        <taxon>Pseudomonadati</taxon>
        <taxon>Bacteroidota</taxon>
        <taxon>Cytophagia</taxon>
        <taxon>Cytophagales</taxon>
        <taxon>Persicobacteraceae</taxon>
        <taxon>Aureibacter</taxon>
    </lineage>
</organism>
<reference evidence="1" key="1">
    <citation type="submission" date="2023-07" db="EMBL/GenBank/DDBJ databases">
        <title>Genomic Encyclopedia of Type Strains, Phase IV (KMG-IV): sequencing the most valuable type-strain genomes for metagenomic binning, comparative biology and taxonomic classification.</title>
        <authorList>
            <person name="Goeker M."/>
        </authorList>
    </citation>
    <scope>NUCLEOTIDE SEQUENCE</scope>
    <source>
        <strain evidence="1">DSM 26174</strain>
    </source>
</reference>
<evidence type="ECO:0000313" key="1">
    <source>
        <dbReference type="EMBL" id="MDR6241606.1"/>
    </source>
</evidence>
<gene>
    <name evidence="1" type="ORF">HNQ88_004693</name>
</gene>
<sequence>MILNYLNPYLKQSSILGICKNFYSQIFKKKVNELIQLK</sequence>
<comment type="caution">
    <text evidence="1">The sequence shown here is derived from an EMBL/GenBank/DDBJ whole genome shotgun (WGS) entry which is preliminary data.</text>
</comment>